<comment type="caution">
    <text evidence="5">The sequence shown here is derived from an EMBL/GenBank/DDBJ whole genome shotgun (WGS) entry which is preliminary data.</text>
</comment>
<accession>A0AAP4D6R4</accession>
<dbReference type="GO" id="GO:0052621">
    <property type="term" value="F:diguanylate cyclase activity"/>
    <property type="evidence" value="ECO:0007669"/>
    <property type="project" value="UniProtKB-EC"/>
</dbReference>
<dbReference type="GO" id="GO:0043709">
    <property type="term" value="P:cell adhesion involved in single-species biofilm formation"/>
    <property type="evidence" value="ECO:0007669"/>
    <property type="project" value="TreeGrafter"/>
</dbReference>
<dbReference type="Gene3D" id="3.30.450.20">
    <property type="entry name" value="PAS domain"/>
    <property type="match status" value="1"/>
</dbReference>
<dbReference type="Gene3D" id="3.30.70.270">
    <property type="match status" value="1"/>
</dbReference>
<dbReference type="InterPro" id="IPR000160">
    <property type="entry name" value="GGDEF_dom"/>
</dbReference>
<evidence type="ECO:0000259" key="3">
    <source>
        <dbReference type="PROSITE" id="PS50885"/>
    </source>
</evidence>
<dbReference type="AlphaFoldDB" id="A0AAP4D6R4"/>
<proteinExistence type="predicted"/>
<dbReference type="Gene3D" id="6.10.340.10">
    <property type="match status" value="1"/>
</dbReference>
<keyword evidence="6" id="KW-1185">Reference proteome</keyword>
<dbReference type="InterPro" id="IPR003660">
    <property type="entry name" value="HAMP_dom"/>
</dbReference>
<dbReference type="PANTHER" id="PTHR45138">
    <property type="entry name" value="REGULATORY COMPONENTS OF SENSORY TRANSDUCTION SYSTEM"/>
    <property type="match status" value="1"/>
</dbReference>
<name>A0AAP4D6R4_9PROT</name>
<dbReference type="GO" id="GO:0005886">
    <property type="term" value="C:plasma membrane"/>
    <property type="evidence" value="ECO:0007669"/>
    <property type="project" value="TreeGrafter"/>
</dbReference>
<dbReference type="CDD" id="cd01949">
    <property type="entry name" value="GGDEF"/>
    <property type="match status" value="1"/>
</dbReference>
<comment type="catalytic activity">
    <reaction evidence="2">
        <text>2 GTP = 3',3'-c-di-GMP + 2 diphosphate</text>
        <dbReference type="Rhea" id="RHEA:24898"/>
        <dbReference type="ChEBI" id="CHEBI:33019"/>
        <dbReference type="ChEBI" id="CHEBI:37565"/>
        <dbReference type="ChEBI" id="CHEBI:58805"/>
        <dbReference type="EC" id="2.7.7.65"/>
    </reaction>
</comment>
<evidence type="ECO:0000313" key="6">
    <source>
        <dbReference type="Proteomes" id="UP001301140"/>
    </source>
</evidence>
<dbReference type="InterPro" id="IPR029787">
    <property type="entry name" value="Nucleotide_cyclase"/>
</dbReference>
<dbReference type="PROSITE" id="PS50885">
    <property type="entry name" value="HAMP"/>
    <property type="match status" value="1"/>
</dbReference>
<dbReference type="GO" id="GO:0007165">
    <property type="term" value="P:signal transduction"/>
    <property type="evidence" value="ECO:0007669"/>
    <property type="project" value="InterPro"/>
</dbReference>
<dbReference type="NCBIfam" id="TIGR00254">
    <property type="entry name" value="GGDEF"/>
    <property type="match status" value="1"/>
</dbReference>
<feature type="domain" description="GGDEF" evidence="4">
    <location>
        <begin position="423"/>
        <end position="556"/>
    </location>
</feature>
<dbReference type="PANTHER" id="PTHR45138:SF9">
    <property type="entry name" value="DIGUANYLATE CYCLASE DGCM-RELATED"/>
    <property type="match status" value="1"/>
</dbReference>
<dbReference type="InterPro" id="IPR050469">
    <property type="entry name" value="Diguanylate_Cyclase"/>
</dbReference>
<gene>
    <name evidence="5" type="ORF">PZ740_13865</name>
</gene>
<dbReference type="RefSeq" id="WP_327789894.1">
    <property type="nucleotide sequence ID" value="NZ_JARGEQ010000135.1"/>
</dbReference>
<evidence type="ECO:0000256" key="1">
    <source>
        <dbReference type="ARBA" id="ARBA00012528"/>
    </source>
</evidence>
<dbReference type="SUPFAM" id="SSF55073">
    <property type="entry name" value="Nucleotide cyclase"/>
    <property type="match status" value="1"/>
</dbReference>
<dbReference type="Pfam" id="PF00990">
    <property type="entry name" value="GGDEF"/>
    <property type="match status" value="1"/>
</dbReference>
<dbReference type="InterPro" id="IPR029151">
    <property type="entry name" value="Sensor-like_sf"/>
</dbReference>
<dbReference type="SUPFAM" id="SSF103190">
    <property type="entry name" value="Sensory domain-like"/>
    <property type="match status" value="1"/>
</dbReference>
<sequence length="563" mass="59968">MRLLDRFSLGLQIGALVALLGLLLTGAVAYGAGTAGARALADLAGQRLLAVAANAAHQLDRNMFERRREISFLANLEQVATAAAGGETAGLRVLLDALREGFSHYAWLGLADREGMSVAASDRALEGRSMAGWGWFERGRRGLTVGDLHDAGQLQALQDGDELVRFLDIGAPVRGRDGQVTGVVGAYLSWAWAEELRQRALQLEDLLAGVQLTLLDPEGGHLMGPRLPAGDLVELLHLREAGRLASGFLERGDRREGNLYAFAESEGYRAFPGLGWLVVARQPSAVAFAEVVALERAIGLLGLAGALVGCLAAGLLAHRLTGPLRRLAAEARAISRGEDGMLSRSYGAAELAELSLALRALLRRLGGADRKLRRTRDSVATAQAERDRFRALATIDPLSGLLNRRALFEAAAPALAAASQHDRPLAVVTFDIDHFKRVNDTFGHATGDEVIRFLSALARELSRDGDMVARFGGEEFLAVLPGATLGKAVAYAERVRRAVEAARVVHGEAEVRITVSAGCSIVLAGDRDLQSAIDRADAALYEAKAAGRNRVRRAAPVRIGHAA</sequence>
<evidence type="ECO:0000313" key="5">
    <source>
        <dbReference type="EMBL" id="MDF1587470.1"/>
    </source>
</evidence>
<dbReference type="InterPro" id="IPR043128">
    <property type="entry name" value="Rev_trsase/Diguanyl_cyclase"/>
</dbReference>
<dbReference type="PROSITE" id="PS50887">
    <property type="entry name" value="GGDEF"/>
    <property type="match status" value="1"/>
</dbReference>
<evidence type="ECO:0000259" key="4">
    <source>
        <dbReference type="PROSITE" id="PS50887"/>
    </source>
</evidence>
<dbReference type="SMART" id="SM00267">
    <property type="entry name" value="GGDEF"/>
    <property type="match status" value="1"/>
</dbReference>
<dbReference type="FunFam" id="3.30.70.270:FF:000001">
    <property type="entry name" value="Diguanylate cyclase domain protein"/>
    <property type="match status" value="1"/>
</dbReference>
<dbReference type="EC" id="2.7.7.65" evidence="1"/>
<dbReference type="Proteomes" id="UP001301140">
    <property type="component" value="Unassembled WGS sequence"/>
</dbReference>
<organism evidence="5 6">
    <name type="scientific">Marinimicrococcus flavescens</name>
    <dbReference type="NCBI Taxonomy" id="3031815"/>
    <lineage>
        <taxon>Bacteria</taxon>
        <taxon>Pseudomonadati</taxon>
        <taxon>Pseudomonadota</taxon>
        <taxon>Alphaproteobacteria</taxon>
        <taxon>Geminicoccales</taxon>
        <taxon>Geminicoccaceae</taxon>
        <taxon>Marinimicrococcus</taxon>
    </lineage>
</organism>
<reference evidence="5 6" key="1">
    <citation type="submission" date="2023-03" db="EMBL/GenBank/DDBJ databases">
        <title>YIM 152171 draft genome.</title>
        <authorList>
            <person name="Yang Z."/>
        </authorList>
    </citation>
    <scope>NUCLEOTIDE SEQUENCE [LARGE SCALE GENOMIC DNA]</scope>
    <source>
        <strain evidence="5 6">YIM 152171</strain>
    </source>
</reference>
<protein>
    <recommendedName>
        <fullName evidence="1">diguanylate cyclase</fullName>
        <ecNumber evidence="1">2.7.7.65</ecNumber>
    </recommendedName>
</protein>
<feature type="domain" description="HAMP" evidence="3">
    <location>
        <begin position="318"/>
        <end position="370"/>
    </location>
</feature>
<evidence type="ECO:0000256" key="2">
    <source>
        <dbReference type="ARBA" id="ARBA00034247"/>
    </source>
</evidence>
<dbReference type="CDD" id="cd18773">
    <property type="entry name" value="PDC1_HK_sensor"/>
    <property type="match status" value="1"/>
</dbReference>
<dbReference type="GO" id="GO:1902201">
    <property type="term" value="P:negative regulation of bacterial-type flagellum-dependent cell motility"/>
    <property type="evidence" value="ECO:0007669"/>
    <property type="project" value="TreeGrafter"/>
</dbReference>
<dbReference type="EMBL" id="JARGEQ010000135">
    <property type="protein sequence ID" value="MDF1587470.1"/>
    <property type="molecule type" value="Genomic_DNA"/>
</dbReference>